<dbReference type="Proteomes" id="UP001374535">
    <property type="component" value="Chromosome 11"/>
</dbReference>
<feature type="compositionally biased region" description="Basic and acidic residues" evidence="1">
    <location>
        <begin position="1"/>
        <end position="20"/>
    </location>
</feature>
<evidence type="ECO:0000313" key="4">
    <source>
        <dbReference type="Proteomes" id="UP001374535"/>
    </source>
</evidence>
<keyword evidence="4" id="KW-1185">Reference proteome</keyword>
<keyword evidence="2" id="KW-0472">Membrane</keyword>
<gene>
    <name evidence="3" type="ORF">V8G54_037290</name>
</gene>
<keyword evidence="2" id="KW-1133">Transmembrane helix</keyword>
<proteinExistence type="predicted"/>
<feature type="non-terminal residue" evidence="3">
    <location>
        <position position="110"/>
    </location>
</feature>
<feature type="transmembrane region" description="Helical" evidence="2">
    <location>
        <begin position="46"/>
        <end position="66"/>
    </location>
</feature>
<evidence type="ECO:0000313" key="3">
    <source>
        <dbReference type="EMBL" id="WVY91776.1"/>
    </source>
</evidence>
<dbReference type="EMBL" id="CP144690">
    <property type="protein sequence ID" value="WVY91776.1"/>
    <property type="molecule type" value="Genomic_DNA"/>
</dbReference>
<accession>A0AAQ3MIV5</accession>
<sequence>RGSGVSRERNNESGIARREREEEEEERSGRGTEGVYKKRMKNSYSWVGFVNAALLFAVRLLHSLLFQPLDLITRDLECNTDMLTLLSHSVPPPPFLLSLINSSLFRYLFP</sequence>
<feature type="non-terminal residue" evidence="3">
    <location>
        <position position="1"/>
    </location>
</feature>
<keyword evidence="2" id="KW-0812">Transmembrane</keyword>
<organism evidence="3 4">
    <name type="scientific">Vigna mungo</name>
    <name type="common">Black gram</name>
    <name type="synonym">Phaseolus mungo</name>
    <dbReference type="NCBI Taxonomy" id="3915"/>
    <lineage>
        <taxon>Eukaryota</taxon>
        <taxon>Viridiplantae</taxon>
        <taxon>Streptophyta</taxon>
        <taxon>Embryophyta</taxon>
        <taxon>Tracheophyta</taxon>
        <taxon>Spermatophyta</taxon>
        <taxon>Magnoliopsida</taxon>
        <taxon>eudicotyledons</taxon>
        <taxon>Gunneridae</taxon>
        <taxon>Pentapetalae</taxon>
        <taxon>rosids</taxon>
        <taxon>fabids</taxon>
        <taxon>Fabales</taxon>
        <taxon>Fabaceae</taxon>
        <taxon>Papilionoideae</taxon>
        <taxon>50 kb inversion clade</taxon>
        <taxon>NPAAA clade</taxon>
        <taxon>indigoferoid/millettioid clade</taxon>
        <taxon>Phaseoleae</taxon>
        <taxon>Vigna</taxon>
    </lineage>
</organism>
<feature type="region of interest" description="Disordered" evidence="1">
    <location>
        <begin position="1"/>
        <end position="34"/>
    </location>
</feature>
<protein>
    <submittedName>
        <fullName evidence="3">Uncharacterized protein</fullName>
    </submittedName>
</protein>
<evidence type="ECO:0000256" key="2">
    <source>
        <dbReference type="SAM" id="Phobius"/>
    </source>
</evidence>
<evidence type="ECO:0000256" key="1">
    <source>
        <dbReference type="SAM" id="MobiDB-lite"/>
    </source>
</evidence>
<reference evidence="3 4" key="1">
    <citation type="journal article" date="2023" name="Life. Sci Alliance">
        <title>Evolutionary insights into 3D genome organization and epigenetic landscape of Vigna mungo.</title>
        <authorList>
            <person name="Junaid A."/>
            <person name="Singh B."/>
            <person name="Bhatia S."/>
        </authorList>
    </citation>
    <scope>NUCLEOTIDE SEQUENCE [LARGE SCALE GENOMIC DNA]</scope>
    <source>
        <strain evidence="3">Urdbean</strain>
    </source>
</reference>
<dbReference type="AlphaFoldDB" id="A0AAQ3MIV5"/>
<name>A0AAQ3MIV5_VIGMU</name>